<dbReference type="OrthoDB" id="72471at2"/>
<dbReference type="Proteomes" id="UP000309872">
    <property type="component" value="Unassembled WGS sequence"/>
</dbReference>
<reference evidence="1 2" key="1">
    <citation type="submission" date="2019-04" db="EMBL/GenBank/DDBJ databases">
        <title>Sphingobacterium olei sp. nov., isolated from oil-contaminated soil.</title>
        <authorList>
            <person name="Liu B."/>
        </authorList>
    </citation>
    <scope>NUCLEOTIDE SEQUENCE [LARGE SCALE GENOMIC DNA]</scope>
    <source>
        <strain evidence="1 2">Y3L14</strain>
    </source>
</reference>
<evidence type="ECO:0000313" key="1">
    <source>
        <dbReference type="EMBL" id="TJY62715.1"/>
    </source>
</evidence>
<evidence type="ECO:0000313" key="2">
    <source>
        <dbReference type="Proteomes" id="UP000309872"/>
    </source>
</evidence>
<organism evidence="1 2">
    <name type="scientific">Sphingobacterium alkalisoli</name>
    <dbReference type="NCBI Taxonomy" id="1874115"/>
    <lineage>
        <taxon>Bacteria</taxon>
        <taxon>Pseudomonadati</taxon>
        <taxon>Bacteroidota</taxon>
        <taxon>Sphingobacteriia</taxon>
        <taxon>Sphingobacteriales</taxon>
        <taxon>Sphingobacteriaceae</taxon>
        <taxon>Sphingobacterium</taxon>
    </lineage>
</organism>
<protein>
    <submittedName>
        <fullName evidence="1">Uncharacterized protein</fullName>
    </submittedName>
</protein>
<name>A0A4U0GUG1_9SPHI</name>
<dbReference type="AlphaFoldDB" id="A0A4U0GUG1"/>
<accession>A0A4U0GUG1</accession>
<dbReference type="RefSeq" id="WP_136822502.1">
    <property type="nucleotide sequence ID" value="NZ_BMJX01000007.1"/>
</dbReference>
<gene>
    <name evidence="1" type="ORF">FAZ19_19800</name>
</gene>
<dbReference type="EMBL" id="SUKA01000007">
    <property type="protein sequence ID" value="TJY62715.1"/>
    <property type="molecule type" value="Genomic_DNA"/>
</dbReference>
<keyword evidence="2" id="KW-1185">Reference proteome</keyword>
<sequence>MANKPILFSTPMVMANLEGRKTQTRRIVKGLQSDSDSFKTISFKRRLWDSSKEAAPGPLETNAIFVNDKGEGYKVKSKYQVGDVMWGRESFFIAEIERPESITDDIILHYEYRDGTCSENPVRILHHPEPFVWKPSIHMPKEAARIFLEVTDVRVERLRDIFHRDAREEGVDYVEGKTCRLYFNYLTLDYGCNELFSFMTLWQSINGIESWEKNPWVWVYKYKVVDKPKDFLS</sequence>
<proteinExistence type="predicted"/>
<comment type="caution">
    <text evidence="1">The sequence shown here is derived from an EMBL/GenBank/DDBJ whole genome shotgun (WGS) entry which is preliminary data.</text>
</comment>